<evidence type="ECO:0000313" key="2">
    <source>
        <dbReference type="EMBL" id="MFB9951820.1"/>
    </source>
</evidence>
<evidence type="ECO:0000313" key="3">
    <source>
        <dbReference type="Proteomes" id="UP001589692"/>
    </source>
</evidence>
<keyword evidence="1" id="KW-0732">Signal</keyword>
<gene>
    <name evidence="2" type="ORF">ACFFP0_23470</name>
</gene>
<dbReference type="Proteomes" id="UP001589692">
    <property type="component" value="Unassembled WGS sequence"/>
</dbReference>
<comment type="caution">
    <text evidence="2">The sequence shown here is derived from an EMBL/GenBank/DDBJ whole genome shotgun (WGS) entry which is preliminary data.</text>
</comment>
<protein>
    <submittedName>
        <fullName evidence="2">Uncharacterized protein</fullName>
    </submittedName>
</protein>
<proteinExistence type="predicted"/>
<dbReference type="RefSeq" id="WP_377264633.1">
    <property type="nucleotide sequence ID" value="NZ_JBHMAA010000028.1"/>
</dbReference>
<keyword evidence="3" id="KW-1185">Reference proteome</keyword>
<feature type="signal peptide" evidence="1">
    <location>
        <begin position="1"/>
        <end position="19"/>
    </location>
</feature>
<name>A0ABV6AR96_9HYPH</name>
<sequence length="172" mass="18460">MLYKFIVLFAAIMMSAVLARAQTGGISNNGNCNINITGTGNNISVSNPCGDSSSSSDFLTVFTGNAMYPIFGLNNYNVNWTMSELSLTVDNKSIIDQDLGSVLNPKSRRLKKGSHYYEIKISVLFFNGVQSDATCGGILNLQADAVLMPRISVVASPVGQLFSQGCGFELRP</sequence>
<organism evidence="2 3">
    <name type="scientific">Rhizobium puerariae</name>
    <dbReference type="NCBI Taxonomy" id="1585791"/>
    <lineage>
        <taxon>Bacteria</taxon>
        <taxon>Pseudomonadati</taxon>
        <taxon>Pseudomonadota</taxon>
        <taxon>Alphaproteobacteria</taxon>
        <taxon>Hyphomicrobiales</taxon>
        <taxon>Rhizobiaceae</taxon>
        <taxon>Rhizobium/Agrobacterium group</taxon>
        <taxon>Rhizobium</taxon>
    </lineage>
</organism>
<accession>A0ABV6AR96</accession>
<reference evidence="2 3" key="1">
    <citation type="submission" date="2024-09" db="EMBL/GenBank/DDBJ databases">
        <authorList>
            <person name="Sun Q."/>
            <person name="Mori K."/>
        </authorList>
    </citation>
    <scope>NUCLEOTIDE SEQUENCE [LARGE SCALE GENOMIC DNA]</scope>
    <source>
        <strain evidence="2 3">TBRC 4938</strain>
    </source>
</reference>
<feature type="chain" id="PRO_5047459442" evidence="1">
    <location>
        <begin position="20"/>
        <end position="172"/>
    </location>
</feature>
<evidence type="ECO:0000256" key="1">
    <source>
        <dbReference type="SAM" id="SignalP"/>
    </source>
</evidence>
<dbReference type="EMBL" id="JBHMAA010000028">
    <property type="protein sequence ID" value="MFB9951820.1"/>
    <property type="molecule type" value="Genomic_DNA"/>
</dbReference>